<sequence>MDAPRASIWMPKGRVSSGRVVLGGEGEGHKDTREGPSGNDPQIPGVLERNQLERKPPMTNYTPAALWR</sequence>
<proteinExistence type="predicted"/>
<feature type="region of interest" description="Disordered" evidence="1">
    <location>
        <begin position="1"/>
        <end position="68"/>
    </location>
</feature>
<dbReference type="AlphaFoldDB" id="A0AAE1NPD2"/>
<evidence type="ECO:0000313" key="3">
    <source>
        <dbReference type="Proteomes" id="UP001292094"/>
    </source>
</evidence>
<protein>
    <submittedName>
        <fullName evidence="2">Uncharacterized protein</fullName>
    </submittedName>
</protein>
<dbReference type="Proteomes" id="UP001292094">
    <property type="component" value="Unassembled WGS sequence"/>
</dbReference>
<organism evidence="2 3">
    <name type="scientific">Petrolisthes manimaculis</name>
    <dbReference type="NCBI Taxonomy" id="1843537"/>
    <lineage>
        <taxon>Eukaryota</taxon>
        <taxon>Metazoa</taxon>
        <taxon>Ecdysozoa</taxon>
        <taxon>Arthropoda</taxon>
        <taxon>Crustacea</taxon>
        <taxon>Multicrustacea</taxon>
        <taxon>Malacostraca</taxon>
        <taxon>Eumalacostraca</taxon>
        <taxon>Eucarida</taxon>
        <taxon>Decapoda</taxon>
        <taxon>Pleocyemata</taxon>
        <taxon>Anomura</taxon>
        <taxon>Galatheoidea</taxon>
        <taxon>Porcellanidae</taxon>
        <taxon>Petrolisthes</taxon>
    </lineage>
</organism>
<evidence type="ECO:0000256" key="1">
    <source>
        <dbReference type="SAM" id="MobiDB-lite"/>
    </source>
</evidence>
<gene>
    <name evidence="2" type="ORF">Pmani_034435</name>
</gene>
<comment type="caution">
    <text evidence="2">The sequence shown here is derived from an EMBL/GenBank/DDBJ whole genome shotgun (WGS) entry which is preliminary data.</text>
</comment>
<name>A0AAE1NPD2_9EUCA</name>
<dbReference type="EMBL" id="JAWZYT010004719">
    <property type="protein sequence ID" value="KAK4292822.1"/>
    <property type="molecule type" value="Genomic_DNA"/>
</dbReference>
<feature type="compositionally biased region" description="Low complexity" evidence="1">
    <location>
        <begin position="13"/>
        <end position="22"/>
    </location>
</feature>
<evidence type="ECO:0000313" key="2">
    <source>
        <dbReference type="EMBL" id="KAK4292822.1"/>
    </source>
</evidence>
<keyword evidence="3" id="KW-1185">Reference proteome</keyword>
<accession>A0AAE1NPD2</accession>
<reference evidence="2" key="1">
    <citation type="submission" date="2023-11" db="EMBL/GenBank/DDBJ databases">
        <title>Genome assemblies of two species of porcelain crab, Petrolisthes cinctipes and Petrolisthes manimaculis (Anomura: Porcellanidae).</title>
        <authorList>
            <person name="Angst P."/>
        </authorList>
    </citation>
    <scope>NUCLEOTIDE SEQUENCE</scope>
    <source>
        <strain evidence="2">PB745_02</strain>
        <tissue evidence="2">Gill</tissue>
    </source>
</reference>